<dbReference type="RefSeq" id="WP_179260075.1">
    <property type="nucleotide sequence ID" value="NZ_CP058601.1"/>
</dbReference>
<reference evidence="1 2" key="1">
    <citation type="submission" date="2020-07" db="EMBL/GenBank/DDBJ databases">
        <authorList>
            <person name="Cui H."/>
        </authorList>
    </citation>
    <scope>NUCLEOTIDE SEQUENCE [LARGE SCALE GENOMIC DNA]</scope>
    <source>
        <strain evidence="1 2">YPL8</strain>
    </source>
</reference>
<sequence>MPRHIRFPQTKRDRTVKAQLVALNERLEAMEQRHCLLRRTVEALGRENGVSVGSPCSHCEKSYMLIKNGHMYCPHCGHRRTM</sequence>
<dbReference type="AlphaFoldDB" id="A0A7D5KC47"/>
<name>A0A7D5KC47_9EURY</name>
<dbReference type="OrthoDB" id="205571at2157"/>
<protein>
    <submittedName>
        <fullName evidence="1">Uncharacterized protein</fullName>
    </submittedName>
</protein>
<dbReference type="KEGG" id="haly:HYG82_05470"/>
<proteinExistence type="predicted"/>
<keyword evidence="2" id="KW-1185">Reference proteome</keyword>
<accession>A0A7D5KC47</accession>
<dbReference type="GeneID" id="56032719"/>
<evidence type="ECO:0000313" key="2">
    <source>
        <dbReference type="Proteomes" id="UP000509241"/>
    </source>
</evidence>
<gene>
    <name evidence="1" type="ORF">HYG82_05470</name>
</gene>
<dbReference type="Proteomes" id="UP000509241">
    <property type="component" value="Chromosome"/>
</dbReference>
<dbReference type="EMBL" id="CP058601">
    <property type="protein sequence ID" value="QLG48336.1"/>
    <property type="molecule type" value="Genomic_DNA"/>
</dbReference>
<organism evidence="1 2">
    <name type="scientific">Natrinema halophilum</name>
    <dbReference type="NCBI Taxonomy" id="1699371"/>
    <lineage>
        <taxon>Archaea</taxon>
        <taxon>Methanobacteriati</taxon>
        <taxon>Methanobacteriota</taxon>
        <taxon>Stenosarchaea group</taxon>
        <taxon>Halobacteria</taxon>
        <taxon>Halobacteriales</taxon>
        <taxon>Natrialbaceae</taxon>
        <taxon>Natrinema</taxon>
    </lineage>
</organism>
<evidence type="ECO:0000313" key="1">
    <source>
        <dbReference type="EMBL" id="QLG48336.1"/>
    </source>
</evidence>